<dbReference type="EMBL" id="JAJOMB010000003">
    <property type="protein sequence ID" value="MCD5310508.1"/>
    <property type="molecule type" value="Genomic_DNA"/>
</dbReference>
<proteinExistence type="predicted"/>
<protein>
    <recommendedName>
        <fullName evidence="4">Lytic transglycosylase domain-containing protein</fullName>
    </recommendedName>
</protein>
<organism evidence="2 3">
    <name type="scientific">Kineosporia babensis</name>
    <dbReference type="NCBI Taxonomy" id="499548"/>
    <lineage>
        <taxon>Bacteria</taxon>
        <taxon>Bacillati</taxon>
        <taxon>Actinomycetota</taxon>
        <taxon>Actinomycetes</taxon>
        <taxon>Kineosporiales</taxon>
        <taxon>Kineosporiaceae</taxon>
        <taxon>Kineosporia</taxon>
    </lineage>
</organism>
<dbReference type="Proteomes" id="UP001138997">
    <property type="component" value="Unassembled WGS sequence"/>
</dbReference>
<feature type="compositionally biased region" description="Low complexity" evidence="1">
    <location>
        <begin position="43"/>
        <end position="53"/>
    </location>
</feature>
<evidence type="ECO:0000256" key="1">
    <source>
        <dbReference type="SAM" id="MobiDB-lite"/>
    </source>
</evidence>
<evidence type="ECO:0008006" key="4">
    <source>
        <dbReference type="Google" id="ProtNLM"/>
    </source>
</evidence>
<feature type="region of interest" description="Disordered" evidence="1">
    <location>
        <begin position="236"/>
        <end position="323"/>
    </location>
</feature>
<keyword evidence="3" id="KW-1185">Reference proteome</keyword>
<reference evidence="2" key="1">
    <citation type="submission" date="2021-11" db="EMBL/GenBank/DDBJ databases">
        <title>Streptomyces corallinus and Kineosporia corallina sp. nov., two new coral-derived marine actinobacteria.</title>
        <authorList>
            <person name="Buangrab K."/>
            <person name="Sutthacheep M."/>
            <person name="Yeemin T."/>
            <person name="Harunari E."/>
            <person name="Igarashi Y."/>
            <person name="Sripreechasak P."/>
            <person name="Kanchanasin P."/>
            <person name="Tanasupawat S."/>
            <person name="Phongsopitanun W."/>
        </authorList>
    </citation>
    <scope>NUCLEOTIDE SEQUENCE</scope>
    <source>
        <strain evidence="2">JCM 31032</strain>
    </source>
</reference>
<gene>
    <name evidence="2" type="ORF">LR394_06345</name>
</gene>
<feature type="compositionally biased region" description="Basic and acidic residues" evidence="1">
    <location>
        <begin position="54"/>
        <end position="65"/>
    </location>
</feature>
<evidence type="ECO:0000313" key="3">
    <source>
        <dbReference type="Proteomes" id="UP001138997"/>
    </source>
</evidence>
<dbReference type="RefSeq" id="WP_231439461.1">
    <property type="nucleotide sequence ID" value="NZ_JAJOMB010000003.1"/>
</dbReference>
<feature type="compositionally biased region" description="Basic and acidic residues" evidence="1">
    <location>
        <begin position="29"/>
        <end position="40"/>
    </location>
</feature>
<name>A0A9X1NAF4_9ACTN</name>
<dbReference type="SUPFAM" id="SSF53955">
    <property type="entry name" value="Lysozyme-like"/>
    <property type="match status" value="1"/>
</dbReference>
<feature type="compositionally biased region" description="Basic and acidic residues" evidence="1">
    <location>
        <begin position="261"/>
        <end position="282"/>
    </location>
</feature>
<evidence type="ECO:0000313" key="2">
    <source>
        <dbReference type="EMBL" id="MCD5310508.1"/>
    </source>
</evidence>
<accession>A0A9X1NAF4</accession>
<dbReference type="AlphaFoldDB" id="A0A9X1NAF4"/>
<comment type="caution">
    <text evidence="2">The sequence shown here is derived from an EMBL/GenBank/DDBJ whole genome shotgun (WGS) entry which is preliminary data.</text>
</comment>
<feature type="compositionally biased region" description="Basic and acidic residues" evidence="1">
    <location>
        <begin position="290"/>
        <end position="305"/>
    </location>
</feature>
<dbReference type="InterPro" id="IPR023346">
    <property type="entry name" value="Lysozyme-like_dom_sf"/>
</dbReference>
<sequence length="420" mass="45071">MTEQDLADHWLDTGGIPVLNGDGTKVYPKRSDLRRAEARATTRRGAGTRPVGARRFDSLPSHERPSAPISALRSPQASRRPALQDRYSIATVPTAAVLPTPRTSPRRPAGIDVPMPPSPDAFHRVPPQAAPIAVSTDWGLDLTEEESAPSDVSPRSGRLRGTATRLLVMALVVGAEGVAFSQFAGPIAAPDSNATTTAAFALEDAQKQAQRDAAAQEAEEALAAEKERAETTAVALEKVKDASPAKAQAALDQAKKAKATQARERKEAQERKEKAEAAREAKAAQAAQAAERKKAAEPKAEEKKAAPTSSRKKALAVENARKNPQAAAKVLLTDRGWSSTQYTCLDSLWTRESNWNYQATNPSSGAYGIPQALPGDKMGASGSDWKTNPITQIRWGLDYIAERYGNPCGAWEHSEAKGWY</sequence>
<feature type="region of interest" description="Disordered" evidence="1">
    <location>
        <begin position="20"/>
        <end position="83"/>
    </location>
</feature>